<dbReference type="CDD" id="cd02440">
    <property type="entry name" value="AdoMet_MTases"/>
    <property type="match status" value="1"/>
</dbReference>
<dbReference type="PROSITE" id="PS51683">
    <property type="entry name" value="SAM_OMT_II"/>
    <property type="match status" value="1"/>
</dbReference>
<dbReference type="RefSeq" id="WP_155325619.1">
    <property type="nucleotide sequence ID" value="NZ_AP021876.1"/>
</dbReference>
<sequence length="329" mass="35299">MDNKHTDDSILKTVRGFMASRVIISAAEIDLFTLLARQSHTADEVAYTIGADLRGITILLDALCALGFMVKTNGTYRTESSAATLLSADAPASVRPMVLHMGSVWRNWSKLNNIVLGKAVPDLEKGILDKENFEAFIGAMHVVASRAAPDVVAVVNPGGASRLLDVGGGSGSYILAFLDAQPAMRATLFDKPEVIKMARARVKAAGMTDRVTLVAGDFYKDELPTGHDLALLSAIIHQNSPAENEELYCKIHRALDGGGRIVIRDHVMSPDHTQPLEGALFAVNMLAGTKGGGTYTFQEIEAGLAAAGFTKIKQLQDKRMFSLVEGYKA</sequence>
<keyword evidence="1 7" id="KW-0489">Methyltransferase</keyword>
<dbReference type="EMBL" id="AP021876">
    <property type="protein sequence ID" value="BBO86287.1"/>
    <property type="molecule type" value="Genomic_DNA"/>
</dbReference>
<gene>
    <name evidence="7" type="ORF">DSCO28_68530</name>
</gene>
<dbReference type="SUPFAM" id="SSF53335">
    <property type="entry name" value="S-adenosyl-L-methionine-dependent methyltransferases"/>
    <property type="match status" value="1"/>
</dbReference>
<dbReference type="InterPro" id="IPR029063">
    <property type="entry name" value="SAM-dependent_MTases_sf"/>
</dbReference>
<evidence type="ECO:0000256" key="3">
    <source>
        <dbReference type="ARBA" id="ARBA00022691"/>
    </source>
</evidence>
<evidence type="ECO:0000256" key="1">
    <source>
        <dbReference type="ARBA" id="ARBA00022603"/>
    </source>
</evidence>
<dbReference type="GO" id="GO:0008171">
    <property type="term" value="F:O-methyltransferase activity"/>
    <property type="evidence" value="ECO:0007669"/>
    <property type="project" value="InterPro"/>
</dbReference>
<dbReference type="InterPro" id="IPR012967">
    <property type="entry name" value="COMT_dimerisation"/>
</dbReference>
<dbReference type="GO" id="GO:0046983">
    <property type="term" value="F:protein dimerization activity"/>
    <property type="evidence" value="ECO:0007669"/>
    <property type="project" value="InterPro"/>
</dbReference>
<evidence type="ECO:0000256" key="2">
    <source>
        <dbReference type="ARBA" id="ARBA00022679"/>
    </source>
</evidence>
<dbReference type="Pfam" id="PF08100">
    <property type="entry name" value="Dimerisation"/>
    <property type="match status" value="1"/>
</dbReference>
<protein>
    <submittedName>
        <fullName evidence="7">SAM-dependent methyltransferase</fullName>
    </submittedName>
</protein>
<feature type="domain" description="O-methyltransferase dimerisation" evidence="6">
    <location>
        <begin position="12"/>
        <end position="87"/>
    </location>
</feature>
<dbReference type="SUPFAM" id="SSF46785">
    <property type="entry name" value="Winged helix' DNA-binding domain"/>
    <property type="match status" value="1"/>
</dbReference>
<accession>A0A5K8A1D6</accession>
<dbReference type="Pfam" id="PF00891">
    <property type="entry name" value="Methyltransf_2"/>
    <property type="match status" value="1"/>
</dbReference>
<evidence type="ECO:0000256" key="4">
    <source>
        <dbReference type="PIRSR" id="PIRSR005739-1"/>
    </source>
</evidence>
<dbReference type="PANTHER" id="PTHR43712:SF2">
    <property type="entry name" value="O-METHYLTRANSFERASE CICE"/>
    <property type="match status" value="1"/>
</dbReference>
<evidence type="ECO:0000259" key="5">
    <source>
        <dbReference type="Pfam" id="PF00891"/>
    </source>
</evidence>
<keyword evidence="2 7" id="KW-0808">Transferase</keyword>
<dbReference type="Gene3D" id="1.10.10.10">
    <property type="entry name" value="Winged helix-like DNA-binding domain superfamily/Winged helix DNA-binding domain"/>
    <property type="match status" value="1"/>
</dbReference>
<dbReference type="GO" id="GO:0032259">
    <property type="term" value="P:methylation"/>
    <property type="evidence" value="ECO:0007669"/>
    <property type="project" value="UniProtKB-KW"/>
</dbReference>
<dbReference type="InterPro" id="IPR016461">
    <property type="entry name" value="COMT-like"/>
</dbReference>
<feature type="domain" description="O-methyltransferase C-terminal" evidence="5">
    <location>
        <begin position="131"/>
        <end position="309"/>
    </location>
</feature>
<dbReference type="InterPro" id="IPR036388">
    <property type="entry name" value="WH-like_DNA-bd_sf"/>
</dbReference>
<proteinExistence type="predicted"/>
<dbReference type="InterPro" id="IPR036390">
    <property type="entry name" value="WH_DNA-bd_sf"/>
</dbReference>
<dbReference type="Proteomes" id="UP000425960">
    <property type="component" value="Chromosome"/>
</dbReference>
<dbReference type="PANTHER" id="PTHR43712">
    <property type="entry name" value="PUTATIVE (AFU_ORTHOLOGUE AFUA_4G14580)-RELATED"/>
    <property type="match status" value="1"/>
</dbReference>
<dbReference type="AlphaFoldDB" id="A0A5K8A1D6"/>
<feature type="active site" description="Proton acceptor" evidence="4">
    <location>
        <position position="237"/>
    </location>
</feature>
<evidence type="ECO:0000259" key="6">
    <source>
        <dbReference type="Pfam" id="PF08100"/>
    </source>
</evidence>
<dbReference type="Gene3D" id="3.40.50.150">
    <property type="entry name" value="Vaccinia Virus protein VP39"/>
    <property type="match status" value="1"/>
</dbReference>
<evidence type="ECO:0000313" key="8">
    <source>
        <dbReference type="Proteomes" id="UP000425960"/>
    </source>
</evidence>
<evidence type="ECO:0000313" key="7">
    <source>
        <dbReference type="EMBL" id="BBO86287.1"/>
    </source>
</evidence>
<dbReference type="InterPro" id="IPR001077">
    <property type="entry name" value="COMT_C"/>
</dbReference>
<reference evidence="7 8" key="1">
    <citation type="submission" date="2019-11" db="EMBL/GenBank/DDBJ databases">
        <title>Comparative genomics of hydrocarbon-degrading Desulfosarcina strains.</title>
        <authorList>
            <person name="Watanabe M."/>
            <person name="Kojima H."/>
            <person name="Fukui M."/>
        </authorList>
    </citation>
    <scope>NUCLEOTIDE SEQUENCE [LARGE SCALE GENOMIC DNA]</scope>
    <source>
        <strain evidence="7 8">28bB2T</strain>
    </source>
</reference>
<keyword evidence="3" id="KW-0949">S-adenosyl-L-methionine</keyword>
<name>A0A5K8A1D6_9BACT</name>
<dbReference type="KEGG" id="dov:DSCO28_68530"/>
<organism evidence="7 8">
    <name type="scientific">Desulfosarcina ovata subsp. sediminis</name>
    <dbReference type="NCBI Taxonomy" id="885957"/>
    <lineage>
        <taxon>Bacteria</taxon>
        <taxon>Pseudomonadati</taxon>
        <taxon>Thermodesulfobacteriota</taxon>
        <taxon>Desulfobacteria</taxon>
        <taxon>Desulfobacterales</taxon>
        <taxon>Desulfosarcinaceae</taxon>
        <taxon>Desulfosarcina</taxon>
    </lineage>
</organism>
<dbReference type="PIRSF" id="PIRSF005739">
    <property type="entry name" value="O-mtase"/>
    <property type="match status" value="1"/>
</dbReference>